<evidence type="ECO:0000313" key="2">
    <source>
        <dbReference type="Proteomes" id="UP000288716"/>
    </source>
</evidence>
<accession>A0A443S879</accession>
<dbReference type="Proteomes" id="UP000288716">
    <property type="component" value="Unassembled WGS sequence"/>
</dbReference>
<evidence type="ECO:0000313" key="1">
    <source>
        <dbReference type="EMBL" id="RWS23717.1"/>
    </source>
</evidence>
<dbReference type="EMBL" id="NCKV01006000">
    <property type="protein sequence ID" value="RWS23717.1"/>
    <property type="molecule type" value="Genomic_DNA"/>
</dbReference>
<gene>
    <name evidence="1" type="ORF">B4U80_06126</name>
</gene>
<comment type="caution">
    <text evidence="1">The sequence shown here is derived from an EMBL/GenBank/DDBJ whole genome shotgun (WGS) entry which is preliminary data.</text>
</comment>
<dbReference type="VEuPathDB" id="VectorBase:LDEU008323"/>
<reference evidence="1 2" key="1">
    <citation type="journal article" date="2018" name="Gigascience">
        <title>Genomes of trombidid mites reveal novel predicted allergens and laterally-transferred genes associated with secondary metabolism.</title>
        <authorList>
            <person name="Dong X."/>
            <person name="Chaisiri K."/>
            <person name="Xia D."/>
            <person name="Armstrong S.D."/>
            <person name="Fang Y."/>
            <person name="Donnelly M.J."/>
            <person name="Kadowaki T."/>
            <person name="McGarry J.W."/>
            <person name="Darby A.C."/>
            <person name="Makepeace B.L."/>
        </authorList>
    </citation>
    <scope>NUCLEOTIDE SEQUENCE [LARGE SCALE GENOMIC DNA]</scope>
    <source>
        <strain evidence="1">UoL-UT</strain>
    </source>
</reference>
<organism evidence="1 2">
    <name type="scientific">Leptotrombidium deliense</name>
    <dbReference type="NCBI Taxonomy" id="299467"/>
    <lineage>
        <taxon>Eukaryota</taxon>
        <taxon>Metazoa</taxon>
        <taxon>Ecdysozoa</taxon>
        <taxon>Arthropoda</taxon>
        <taxon>Chelicerata</taxon>
        <taxon>Arachnida</taxon>
        <taxon>Acari</taxon>
        <taxon>Acariformes</taxon>
        <taxon>Trombidiformes</taxon>
        <taxon>Prostigmata</taxon>
        <taxon>Anystina</taxon>
        <taxon>Parasitengona</taxon>
        <taxon>Trombiculoidea</taxon>
        <taxon>Trombiculidae</taxon>
        <taxon>Leptotrombidium</taxon>
    </lineage>
</organism>
<sequence length="9" mass="1127">MLIVYYVNI</sequence>
<protein>
    <submittedName>
        <fullName evidence="1">Uncharacterized protein</fullName>
    </submittedName>
</protein>
<proteinExistence type="predicted"/>
<keyword evidence="2" id="KW-1185">Reference proteome</keyword>
<name>A0A443S879_9ACAR</name>